<dbReference type="Gramene" id="MELO3C028861.2.1">
    <property type="protein sequence ID" value="MELO3C028861.2.1"/>
    <property type="gene ID" value="MELO3C028861.2"/>
</dbReference>
<keyword evidence="2" id="KW-1133">Transmembrane helix</keyword>
<organism evidence="3">
    <name type="scientific">Cucumis melo</name>
    <name type="common">Muskmelon</name>
    <dbReference type="NCBI Taxonomy" id="3656"/>
    <lineage>
        <taxon>Eukaryota</taxon>
        <taxon>Viridiplantae</taxon>
        <taxon>Streptophyta</taxon>
        <taxon>Embryophyta</taxon>
        <taxon>Tracheophyta</taxon>
        <taxon>Spermatophyta</taxon>
        <taxon>Magnoliopsida</taxon>
        <taxon>eudicotyledons</taxon>
        <taxon>Gunneridae</taxon>
        <taxon>Pentapetalae</taxon>
        <taxon>rosids</taxon>
        <taxon>fabids</taxon>
        <taxon>Cucurbitales</taxon>
        <taxon>Cucurbitaceae</taxon>
        <taxon>Benincaseae</taxon>
        <taxon>Cucumis</taxon>
    </lineage>
</organism>
<keyword evidence="2" id="KW-0472">Membrane</keyword>
<sequence>MCHSKDSRNPLLSSLTSVESSTSAQSSTRRSKDIAAGEFLIFLFSFLLPPFISFPVRSPTNYLNKLKRNTIALNNTIHLPFQPTKKKKKKDKTLASCRRRFPPVVERRVSPDTVIGRHCRSTEQINRAAPPSAPIHSALLRSRPLHRSRTASRPNQEAVPRLITHNPTRSRLLRPQVVAEHRVPPVRRRPSWKRNPRAQLRASWIDPHRPSRPEPLFSAPHHACPRRSRAALLRAAPHLSASCPSRLQFSSRANSSFQVEPTPALKPSRFQLSSRVDSSLQAEPIPAFLVEPIRLSLSRQPAPEHLGPIDLERWISSARAQALQPRPRVSCLNYIFGSWVIWRVNHENWRIKHLGPRCLENTFFWLLGLVEQISRVVSAWVSFGITTYLGLRSPTGRQSSMDIDMIRVIRREPHSPIVLVFPLGSLQTSRGRGNGKDKLVSDQK</sequence>
<reference evidence="3" key="1">
    <citation type="submission" date="2023-03" db="UniProtKB">
        <authorList>
            <consortium name="EnsemblPlants"/>
        </authorList>
    </citation>
    <scope>IDENTIFICATION</scope>
</reference>
<feature type="region of interest" description="Disordered" evidence="1">
    <location>
        <begin position="1"/>
        <end position="29"/>
    </location>
</feature>
<evidence type="ECO:0000313" key="3">
    <source>
        <dbReference type="EnsemblPlants" id="MELO3C028861.2.1"/>
    </source>
</evidence>
<dbReference type="EnsemblPlants" id="MELO3C028861.2.1">
    <property type="protein sequence ID" value="MELO3C028861.2.1"/>
    <property type="gene ID" value="MELO3C028861.2"/>
</dbReference>
<feature type="transmembrane region" description="Helical" evidence="2">
    <location>
        <begin position="34"/>
        <end position="52"/>
    </location>
</feature>
<proteinExistence type="predicted"/>
<protein>
    <submittedName>
        <fullName evidence="3">Uncharacterized protein</fullName>
    </submittedName>
</protein>
<evidence type="ECO:0000256" key="1">
    <source>
        <dbReference type="SAM" id="MobiDB-lite"/>
    </source>
</evidence>
<dbReference type="AlphaFoldDB" id="A0A9I9E508"/>
<evidence type="ECO:0000256" key="2">
    <source>
        <dbReference type="SAM" id="Phobius"/>
    </source>
</evidence>
<accession>A0A9I9E508</accession>
<keyword evidence="2" id="KW-0812">Transmembrane</keyword>
<feature type="compositionally biased region" description="Low complexity" evidence="1">
    <location>
        <begin position="11"/>
        <end position="28"/>
    </location>
</feature>
<name>A0A9I9E508_CUCME</name>